<accession>A0A8T8JJC5</accession>
<dbReference type="RefSeq" id="YP_010773475.1">
    <property type="nucleotide sequence ID" value="NC_074664.1"/>
</dbReference>
<reference evidence="1" key="1">
    <citation type="submission" date="2021-03" db="EMBL/GenBank/DDBJ databases">
        <authorList>
            <person name="Tong Y."/>
            <person name="Li F."/>
            <person name="Tian F."/>
            <person name="Li J."/>
        </authorList>
    </citation>
    <scope>NUCLEOTIDE SEQUENCE</scope>
</reference>
<name>A0A8T8JJC5_9CAUD</name>
<sequence>MRDERPPAGGFVVSGPRNGAFFFQESDMITVEQARQYLQSQGIDNVPDFILAAWIEQLQQIQDCMDAHYPASTALLIQAYLLALFALAQADKYISSQTAPSGASRSFRYQAFADRWKAQLALLNALDKYGCATGLIPPNPTQTAHGGLWIARGGCMCGDS</sequence>
<dbReference type="KEGG" id="vg:80397755"/>
<evidence type="ECO:0000313" key="2">
    <source>
        <dbReference type="Proteomes" id="UP000680794"/>
    </source>
</evidence>
<dbReference type="EMBL" id="MW748993">
    <property type="protein sequence ID" value="QUE30195.1"/>
    <property type="molecule type" value="Genomic_DNA"/>
</dbReference>
<dbReference type="Pfam" id="PF24085">
    <property type="entry name" value="DUF7370"/>
    <property type="match status" value="1"/>
</dbReference>
<keyword evidence="2" id="KW-1185">Reference proteome</keyword>
<protein>
    <submittedName>
        <fullName evidence="1">Uncharacterized protein</fullName>
    </submittedName>
</protein>
<organism evidence="1 2">
    <name type="scientific">Pseudomonas phage BUCT566</name>
    <dbReference type="NCBI Taxonomy" id="2829367"/>
    <lineage>
        <taxon>Viruses</taxon>
        <taxon>Duplodnaviria</taxon>
        <taxon>Heunggongvirae</taxon>
        <taxon>Uroviricota</taxon>
        <taxon>Caudoviricetes</taxon>
        <taxon>Lishizhenvirus</taxon>
        <taxon>Lishizhenvirus BUCT566</taxon>
    </lineage>
</organism>
<proteinExistence type="predicted"/>
<dbReference type="InterPro" id="IPR055794">
    <property type="entry name" value="DUF7370"/>
</dbReference>
<dbReference type="GeneID" id="80397755"/>
<dbReference type="Proteomes" id="UP000680794">
    <property type="component" value="Segment"/>
</dbReference>
<evidence type="ECO:0000313" key="1">
    <source>
        <dbReference type="EMBL" id="QUE30195.1"/>
    </source>
</evidence>